<organism evidence="1 2">
    <name type="scientific">Smallanthus sonchifolius</name>
    <dbReference type="NCBI Taxonomy" id="185202"/>
    <lineage>
        <taxon>Eukaryota</taxon>
        <taxon>Viridiplantae</taxon>
        <taxon>Streptophyta</taxon>
        <taxon>Embryophyta</taxon>
        <taxon>Tracheophyta</taxon>
        <taxon>Spermatophyta</taxon>
        <taxon>Magnoliopsida</taxon>
        <taxon>eudicotyledons</taxon>
        <taxon>Gunneridae</taxon>
        <taxon>Pentapetalae</taxon>
        <taxon>asterids</taxon>
        <taxon>campanulids</taxon>
        <taxon>Asterales</taxon>
        <taxon>Asteraceae</taxon>
        <taxon>Asteroideae</taxon>
        <taxon>Heliantheae alliance</taxon>
        <taxon>Millerieae</taxon>
        <taxon>Smallanthus</taxon>
    </lineage>
</organism>
<dbReference type="Proteomes" id="UP001056120">
    <property type="component" value="Linkage Group LG23"/>
</dbReference>
<comment type="caution">
    <text evidence="1">The sequence shown here is derived from an EMBL/GenBank/DDBJ whole genome shotgun (WGS) entry which is preliminary data.</text>
</comment>
<reference evidence="1 2" key="2">
    <citation type="journal article" date="2022" name="Mol. Ecol. Resour.">
        <title>The genomes of chicory, endive, great burdock and yacon provide insights into Asteraceae paleo-polyploidization history and plant inulin production.</title>
        <authorList>
            <person name="Fan W."/>
            <person name="Wang S."/>
            <person name="Wang H."/>
            <person name="Wang A."/>
            <person name="Jiang F."/>
            <person name="Liu H."/>
            <person name="Zhao H."/>
            <person name="Xu D."/>
            <person name="Zhang Y."/>
        </authorList>
    </citation>
    <scope>NUCLEOTIDE SEQUENCE [LARGE SCALE GENOMIC DNA]</scope>
    <source>
        <strain evidence="2">cv. Yunnan</strain>
        <tissue evidence="1">Leaves</tissue>
    </source>
</reference>
<evidence type="ECO:0000313" key="1">
    <source>
        <dbReference type="EMBL" id="KAI3716849.1"/>
    </source>
</evidence>
<proteinExistence type="predicted"/>
<dbReference type="EMBL" id="CM042040">
    <property type="protein sequence ID" value="KAI3716849.1"/>
    <property type="molecule type" value="Genomic_DNA"/>
</dbReference>
<accession>A0ACB9B2X3</accession>
<gene>
    <name evidence="1" type="ORF">L1987_68043</name>
</gene>
<sequence>MSVLPLSDSNSGSISVLSLAEVLTGGAGVHDYFHTLCQHSFPGPLSGGNVGSKELNRWIDGRITHSETSDGDHNKGGALRLLLSLLKIASQHYGKLRSPFGSDPGLKENNAPEVAVAKLFASVKSSDEYNNYGAFAHCLQQETAAEVQTLLVSGRKKEALLCAQEGQLWGPALVLAAQLGDQEIA</sequence>
<keyword evidence="2" id="KW-1185">Reference proteome</keyword>
<protein>
    <submittedName>
        <fullName evidence="1">Uncharacterized protein</fullName>
    </submittedName>
</protein>
<evidence type="ECO:0000313" key="2">
    <source>
        <dbReference type="Proteomes" id="UP001056120"/>
    </source>
</evidence>
<name>A0ACB9B2X3_9ASTR</name>
<reference evidence="2" key="1">
    <citation type="journal article" date="2022" name="Mol. Ecol. Resour.">
        <title>The genomes of chicory, endive, great burdock and yacon provide insights into Asteraceae palaeo-polyploidization history and plant inulin production.</title>
        <authorList>
            <person name="Fan W."/>
            <person name="Wang S."/>
            <person name="Wang H."/>
            <person name="Wang A."/>
            <person name="Jiang F."/>
            <person name="Liu H."/>
            <person name="Zhao H."/>
            <person name="Xu D."/>
            <person name="Zhang Y."/>
        </authorList>
    </citation>
    <scope>NUCLEOTIDE SEQUENCE [LARGE SCALE GENOMIC DNA]</scope>
    <source>
        <strain evidence="2">cv. Yunnan</strain>
    </source>
</reference>